<feature type="transmembrane region" description="Helical" evidence="5">
    <location>
        <begin position="73"/>
        <end position="91"/>
    </location>
</feature>
<keyword evidence="2 5" id="KW-0812">Transmembrane</keyword>
<feature type="transmembrane region" description="Helical" evidence="5">
    <location>
        <begin position="98"/>
        <end position="115"/>
    </location>
</feature>
<dbReference type="InterPro" id="IPR045062">
    <property type="entry name" value="Cyt_c_biogenesis_CcsA/CcmC"/>
</dbReference>
<name>A0ABR5JZH5_9BACI</name>
<evidence type="ECO:0000256" key="5">
    <source>
        <dbReference type="SAM" id="Phobius"/>
    </source>
</evidence>
<dbReference type="InterPro" id="IPR002541">
    <property type="entry name" value="Cyt_c_assembly"/>
</dbReference>
<evidence type="ECO:0000259" key="6">
    <source>
        <dbReference type="Pfam" id="PF01578"/>
    </source>
</evidence>
<dbReference type="Pfam" id="PF01578">
    <property type="entry name" value="Cytochrom_C_asm"/>
    <property type="match status" value="1"/>
</dbReference>
<evidence type="ECO:0000256" key="2">
    <source>
        <dbReference type="ARBA" id="ARBA00022692"/>
    </source>
</evidence>
<comment type="subcellular location">
    <subcellularLocation>
        <location evidence="1">Membrane</location>
        <topology evidence="1">Multi-pass membrane protein</topology>
    </subcellularLocation>
</comment>
<evidence type="ECO:0000256" key="4">
    <source>
        <dbReference type="ARBA" id="ARBA00023136"/>
    </source>
</evidence>
<sequence length="275" mass="32131">MADLTMTRLYEVMIVLYAISLVFYFTDYFYKQIRARRIAFWLVSFVWVIQSTIILLTIIELKRFPILSLYEGILFYSWLLVTLSIILHCIARVDLPVFIINILGFVFASIFTFMPKRPTGAVGETLISEMLFIHISFAILSYAAFTLAFVFSTLYLVLYRLLKKKKFTHLWTRLPSLQQTSNWINVSFFVGIPLLFVSLILGFEWALLTLDSFFIFDAKIIGSFILLVLYCCILYVNRKGKLTGTNYAWVHIYAYLLVVANFFLGSSLSRFHLWY</sequence>
<dbReference type="PANTHER" id="PTHR30071">
    <property type="entry name" value="HEME EXPORTER PROTEIN C"/>
    <property type="match status" value="1"/>
</dbReference>
<feature type="transmembrane region" description="Helical" evidence="5">
    <location>
        <begin position="248"/>
        <end position="268"/>
    </location>
</feature>
<comment type="caution">
    <text evidence="7">The sequence shown here is derived from an EMBL/GenBank/DDBJ whole genome shotgun (WGS) entry which is preliminary data.</text>
</comment>
<feature type="transmembrane region" description="Helical" evidence="5">
    <location>
        <begin position="135"/>
        <end position="162"/>
    </location>
</feature>
<proteinExistence type="predicted"/>
<feature type="transmembrane region" description="Helical" evidence="5">
    <location>
        <begin position="183"/>
        <end position="207"/>
    </location>
</feature>
<keyword evidence="3 5" id="KW-1133">Transmembrane helix</keyword>
<dbReference type="RefSeq" id="WP_053582657.1">
    <property type="nucleotide sequence ID" value="NZ_LGRV01000003.1"/>
</dbReference>
<evidence type="ECO:0000313" key="7">
    <source>
        <dbReference type="EMBL" id="KOS67845.1"/>
    </source>
</evidence>
<dbReference type="PANTHER" id="PTHR30071:SF15">
    <property type="entry name" value="PROTEIN HEMX"/>
    <property type="match status" value="1"/>
</dbReference>
<keyword evidence="4 5" id="KW-0472">Membrane</keyword>
<keyword evidence="8" id="KW-1185">Reference proteome</keyword>
<feature type="transmembrane region" description="Helical" evidence="5">
    <location>
        <begin position="38"/>
        <end position="61"/>
    </location>
</feature>
<feature type="transmembrane region" description="Helical" evidence="5">
    <location>
        <begin position="213"/>
        <end position="236"/>
    </location>
</feature>
<organism evidence="7 8">
    <name type="scientific">Lysinibacillus contaminans</name>
    <dbReference type="NCBI Taxonomy" id="1293441"/>
    <lineage>
        <taxon>Bacteria</taxon>
        <taxon>Bacillati</taxon>
        <taxon>Bacillota</taxon>
        <taxon>Bacilli</taxon>
        <taxon>Bacillales</taxon>
        <taxon>Bacillaceae</taxon>
        <taxon>Lysinibacillus</taxon>
    </lineage>
</organism>
<dbReference type="Proteomes" id="UP000050668">
    <property type="component" value="Unassembled WGS sequence"/>
</dbReference>
<evidence type="ECO:0000313" key="8">
    <source>
        <dbReference type="Proteomes" id="UP000050668"/>
    </source>
</evidence>
<reference evidence="8" key="1">
    <citation type="submission" date="2015-07" db="EMBL/GenBank/DDBJ databases">
        <title>Fjat-14205 dsm 2895.</title>
        <authorList>
            <person name="Liu B."/>
            <person name="Wang J."/>
            <person name="Zhu Y."/>
            <person name="Liu G."/>
            <person name="Chen Q."/>
            <person name="Chen Z."/>
            <person name="Lan J."/>
            <person name="Che J."/>
            <person name="Ge C."/>
            <person name="Shi H."/>
            <person name="Pan Z."/>
            <person name="Liu X."/>
        </authorList>
    </citation>
    <scope>NUCLEOTIDE SEQUENCE [LARGE SCALE GENOMIC DNA]</scope>
    <source>
        <strain evidence="8">DSM 25560</strain>
    </source>
</reference>
<evidence type="ECO:0000256" key="3">
    <source>
        <dbReference type="ARBA" id="ARBA00022989"/>
    </source>
</evidence>
<gene>
    <name evidence="7" type="ORF">AEA09_04265</name>
</gene>
<accession>A0ABR5JZH5</accession>
<protein>
    <submittedName>
        <fullName evidence="7">Cytochrome C assembly protein</fullName>
    </submittedName>
</protein>
<evidence type="ECO:0000256" key="1">
    <source>
        <dbReference type="ARBA" id="ARBA00004141"/>
    </source>
</evidence>
<dbReference type="EMBL" id="LGRV01000003">
    <property type="protein sequence ID" value="KOS67845.1"/>
    <property type="molecule type" value="Genomic_DNA"/>
</dbReference>
<feature type="domain" description="Cytochrome c assembly protein" evidence="6">
    <location>
        <begin position="68"/>
        <end position="267"/>
    </location>
</feature>
<feature type="transmembrane region" description="Helical" evidence="5">
    <location>
        <begin position="6"/>
        <end position="26"/>
    </location>
</feature>